<dbReference type="SUPFAM" id="SSF53850">
    <property type="entry name" value="Periplasmic binding protein-like II"/>
    <property type="match status" value="1"/>
</dbReference>
<dbReference type="Pfam" id="PF22384">
    <property type="entry name" value="PBP2_Ca3427_like"/>
    <property type="match status" value="1"/>
</dbReference>
<evidence type="ECO:0000259" key="4">
    <source>
        <dbReference type="Pfam" id="PF22384"/>
    </source>
</evidence>
<dbReference type="Proteomes" id="UP000636010">
    <property type="component" value="Unassembled WGS sequence"/>
</dbReference>
<feature type="domain" description="Ca3427-like PBP 2" evidence="4">
    <location>
        <begin position="101"/>
        <end position="193"/>
    </location>
</feature>
<keyword evidence="6" id="KW-1185">Reference proteome</keyword>
<keyword evidence="3" id="KW-0732">Signal</keyword>
<evidence type="ECO:0000256" key="1">
    <source>
        <dbReference type="ARBA" id="ARBA00004418"/>
    </source>
</evidence>
<evidence type="ECO:0000313" key="6">
    <source>
        <dbReference type="Proteomes" id="UP000636010"/>
    </source>
</evidence>
<dbReference type="CDD" id="cd13637">
    <property type="entry name" value="PBP2_Ca3427_like"/>
    <property type="match status" value="1"/>
</dbReference>
<accession>A0ABQ1M6K5</accession>
<protein>
    <submittedName>
        <fullName evidence="5">ABC transporter substrate-binding protein</fullName>
    </submittedName>
</protein>
<comment type="caution">
    <text evidence="5">The sequence shown here is derived from an EMBL/GenBank/DDBJ whole genome shotgun (WGS) entry which is preliminary data.</text>
</comment>
<gene>
    <name evidence="5" type="ORF">GCM10011506_20830</name>
</gene>
<evidence type="ECO:0000313" key="5">
    <source>
        <dbReference type="EMBL" id="GGC35295.1"/>
    </source>
</evidence>
<sequence>MKILCLYIKKRLQSVDIIRIGGVPEHFNLPIHLALESGAFDETGIKVVWNTYEGGTGEMTDALENDDCDICAVLTEGIVSNILKGSASKIVSGYVKSPLTWGVHTGIDNPLDNYDAIYDKRIAISRFGSGSHLMPIVDSLMKDKKIDESQFKVVKSLQGAIESLNSLETDVFYWEKYTTKPLVQQNILRKIGEYVTPWPCFVLAASNKITKEKPKQISKVLRIIHKSCAQFMENEAAVDLVSERYNIKKEDASKWYHATEWATDGWVSNKVLKNVVYILAEAGIISYVQDTQQLIWQRNSI</sequence>
<name>A0ABQ1M6K5_9BACT</name>
<dbReference type="InterPro" id="IPR054364">
    <property type="entry name" value="Ca3427-like_PBP2"/>
</dbReference>
<organism evidence="5 6">
    <name type="scientific">Marivirga lumbricoides</name>
    <dbReference type="NCBI Taxonomy" id="1046115"/>
    <lineage>
        <taxon>Bacteria</taxon>
        <taxon>Pseudomonadati</taxon>
        <taxon>Bacteroidota</taxon>
        <taxon>Cytophagia</taxon>
        <taxon>Cytophagales</taxon>
        <taxon>Marivirgaceae</taxon>
        <taxon>Marivirga</taxon>
    </lineage>
</organism>
<comment type="subcellular location">
    <subcellularLocation>
        <location evidence="1">Periplasm</location>
    </subcellularLocation>
</comment>
<dbReference type="PANTHER" id="PTHR30024:SF47">
    <property type="entry name" value="TAURINE-BINDING PERIPLASMIC PROTEIN"/>
    <property type="match status" value="1"/>
</dbReference>
<dbReference type="PANTHER" id="PTHR30024">
    <property type="entry name" value="ALIPHATIC SULFONATES-BINDING PROTEIN-RELATED"/>
    <property type="match status" value="1"/>
</dbReference>
<evidence type="ECO:0000256" key="2">
    <source>
        <dbReference type="ARBA" id="ARBA00010742"/>
    </source>
</evidence>
<dbReference type="Gene3D" id="3.40.190.10">
    <property type="entry name" value="Periplasmic binding protein-like II"/>
    <property type="match status" value="2"/>
</dbReference>
<proteinExistence type="inferred from homology"/>
<dbReference type="RefSeq" id="WP_188463078.1">
    <property type="nucleotide sequence ID" value="NZ_BAABHU010000006.1"/>
</dbReference>
<evidence type="ECO:0000256" key="3">
    <source>
        <dbReference type="ARBA" id="ARBA00022729"/>
    </source>
</evidence>
<dbReference type="EMBL" id="BMEC01000006">
    <property type="protein sequence ID" value="GGC35295.1"/>
    <property type="molecule type" value="Genomic_DNA"/>
</dbReference>
<comment type="similarity">
    <text evidence="2">Belongs to the bacterial solute-binding protein SsuA/TauA family.</text>
</comment>
<reference evidence="6" key="1">
    <citation type="journal article" date="2019" name="Int. J. Syst. Evol. Microbiol.">
        <title>The Global Catalogue of Microorganisms (GCM) 10K type strain sequencing project: providing services to taxonomists for standard genome sequencing and annotation.</title>
        <authorList>
            <consortium name="The Broad Institute Genomics Platform"/>
            <consortium name="The Broad Institute Genome Sequencing Center for Infectious Disease"/>
            <person name="Wu L."/>
            <person name="Ma J."/>
        </authorList>
    </citation>
    <scope>NUCLEOTIDE SEQUENCE [LARGE SCALE GENOMIC DNA]</scope>
    <source>
        <strain evidence="6">CGMCC 1.10832</strain>
    </source>
</reference>